<proteinExistence type="predicted"/>
<organism evidence="1 2">
    <name type="scientific">Steroidobacter gossypii</name>
    <dbReference type="NCBI Taxonomy" id="2805490"/>
    <lineage>
        <taxon>Bacteria</taxon>
        <taxon>Pseudomonadati</taxon>
        <taxon>Pseudomonadota</taxon>
        <taxon>Gammaproteobacteria</taxon>
        <taxon>Steroidobacterales</taxon>
        <taxon>Steroidobacteraceae</taxon>
        <taxon>Steroidobacter</taxon>
    </lineage>
</organism>
<protein>
    <submittedName>
        <fullName evidence="1">Uncharacterized protein</fullName>
    </submittedName>
</protein>
<dbReference type="RefSeq" id="WP_203165535.1">
    <property type="nucleotide sequence ID" value="NZ_JAEVLS010000001.1"/>
</dbReference>
<reference evidence="1 2" key="1">
    <citation type="journal article" date="2021" name="Int. J. Syst. Evol. Microbiol.">
        <title>Steroidobacter gossypii sp. nov., isolated from soil of cotton cropping field.</title>
        <authorList>
            <person name="Huang R."/>
            <person name="Yang S."/>
            <person name="Zhen C."/>
            <person name="Liu W."/>
        </authorList>
    </citation>
    <scope>NUCLEOTIDE SEQUENCE [LARGE SCALE GENOMIC DNA]</scope>
    <source>
        <strain evidence="1 2">S1-65</strain>
    </source>
</reference>
<evidence type="ECO:0000313" key="1">
    <source>
        <dbReference type="EMBL" id="MBM0103571.1"/>
    </source>
</evidence>
<gene>
    <name evidence="1" type="ORF">JM946_02400</name>
</gene>
<name>A0ABS1WRG7_9GAMM</name>
<dbReference type="Proteomes" id="UP000661077">
    <property type="component" value="Unassembled WGS sequence"/>
</dbReference>
<comment type="caution">
    <text evidence="1">The sequence shown here is derived from an EMBL/GenBank/DDBJ whole genome shotgun (WGS) entry which is preliminary data.</text>
</comment>
<accession>A0ABS1WRG7</accession>
<sequence length="112" mass="11929">MASEFVLVKTAHPVDTPFDPLDLDSDPAFKTEDYRKVAEQICSDAVWNGEEGTGSMFGHAVALTPTDACLFMSFAALLTSVEADQLASQALALGAVVLDAESVDMLSGRFEL</sequence>
<dbReference type="EMBL" id="JAEVLS010000001">
    <property type="protein sequence ID" value="MBM0103571.1"/>
    <property type="molecule type" value="Genomic_DNA"/>
</dbReference>
<keyword evidence="2" id="KW-1185">Reference proteome</keyword>
<evidence type="ECO:0000313" key="2">
    <source>
        <dbReference type="Proteomes" id="UP000661077"/>
    </source>
</evidence>